<dbReference type="Pfam" id="PF23458">
    <property type="entry name" value="DUF7130"/>
    <property type="match status" value="1"/>
</dbReference>
<dbReference type="EMBL" id="JBHTAA010000002">
    <property type="protein sequence ID" value="MFC7203190.1"/>
    <property type="molecule type" value="Genomic_DNA"/>
</dbReference>
<evidence type="ECO:0000259" key="1">
    <source>
        <dbReference type="Pfam" id="PF23458"/>
    </source>
</evidence>
<dbReference type="Proteomes" id="UP001596481">
    <property type="component" value="Unassembled WGS sequence"/>
</dbReference>
<keyword evidence="3" id="KW-1185">Reference proteome</keyword>
<reference evidence="2 3" key="1">
    <citation type="journal article" date="2019" name="Int. J. Syst. Evol. Microbiol.">
        <title>The Global Catalogue of Microorganisms (GCM) 10K type strain sequencing project: providing services to taxonomists for standard genome sequencing and annotation.</title>
        <authorList>
            <consortium name="The Broad Institute Genomics Platform"/>
            <consortium name="The Broad Institute Genome Sequencing Center for Infectious Disease"/>
            <person name="Wu L."/>
            <person name="Ma J."/>
        </authorList>
    </citation>
    <scope>NUCLEOTIDE SEQUENCE [LARGE SCALE GENOMIC DNA]</scope>
    <source>
        <strain evidence="2 3">DSM 29988</strain>
    </source>
</reference>
<evidence type="ECO:0000313" key="2">
    <source>
        <dbReference type="EMBL" id="MFC7203190.1"/>
    </source>
</evidence>
<dbReference type="Gene3D" id="2.20.28.10">
    <property type="match status" value="1"/>
</dbReference>
<feature type="domain" description="DUF7130" evidence="1">
    <location>
        <begin position="21"/>
        <end position="108"/>
    </location>
</feature>
<organism evidence="2 3">
    <name type="scientific">Haloferax namakaokahaiae</name>
    <dbReference type="NCBI Taxonomy" id="1748331"/>
    <lineage>
        <taxon>Archaea</taxon>
        <taxon>Methanobacteriati</taxon>
        <taxon>Methanobacteriota</taxon>
        <taxon>Stenosarchaea group</taxon>
        <taxon>Halobacteria</taxon>
        <taxon>Halobacteriales</taxon>
        <taxon>Haloferacaceae</taxon>
        <taxon>Haloferax</taxon>
    </lineage>
</organism>
<dbReference type="AlphaFoldDB" id="A0ABD5ZD34"/>
<dbReference type="RefSeq" id="WP_390222530.1">
    <property type="nucleotide sequence ID" value="NZ_JBHTAA010000002.1"/>
</dbReference>
<sequence>MSGRGETPPEAGDMDEVSVAVGEKVFTEDGRPIGRVRGFEEGGVFVTTREGVEALSIEHARSGHSFGRAELMWRCMTCGAMRKLEGDLPDSCPDCQAPKEELMYWTED</sequence>
<gene>
    <name evidence="2" type="ORF">ACFQJC_06665</name>
</gene>
<comment type="caution">
    <text evidence="2">The sequence shown here is derived from an EMBL/GenBank/DDBJ whole genome shotgun (WGS) entry which is preliminary data.</text>
</comment>
<evidence type="ECO:0000313" key="3">
    <source>
        <dbReference type="Proteomes" id="UP001596481"/>
    </source>
</evidence>
<proteinExistence type="predicted"/>
<accession>A0ABD5ZD34</accession>
<name>A0ABD5ZD34_9EURY</name>
<dbReference type="SUPFAM" id="SSF57802">
    <property type="entry name" value="Rubredoxin-like"/>
    <property type="match status" value="1"/>
</dbReference>
<protein>
    <recommendedName>
        <fullName evidence="1">DUF7130 domain-containing protein</fullName>
    </recommendedName>
</protein>
<dbReference type="InterPro" id="IPR055554">
    <property type="entry name" value="DUF7130"/>
</dbReference>